<proteinExistence type="predicted"/>
<gene>
    <name evidence="1" type="ORF">Pan216_08340</name>
</gene>
<dbReference type="KEGG" id="knv:Pan216_08340"/>
<accession>A0A518AZ37</accession>
<dbReference type="EMBL" id="CP036279">
    <property type="protein sequence ID" value="QDU59997.1"/>
    <property type="molecule type" value="Genomic_DNA"/>
</dbReference>
<name>A0A518AZ37_9BACT</name>
<protein>
    <recommendedName>
        <fullName evidence="3">Glycosyltransferase family 25 (LPS biosynthesis protein)</fullName>
    </recommendedName>
</protein>
<keyword evidence="2" id="KW-1185">Reference proteome</keyword>
<dbReference type="AlphaFoldDB" id="A0A518AZ37"/>
<organism evidence="1 2">
    <name type="scientific">Kolteria novifilia</name>
    <dbReference type="NCBI Taxonomy" id="2527975"/>
    <lineage>
        <taxon>Bacteria</taxon>
        <taxon>Pseudomonadati</taxon>
        <taxon>Planctomycetota</taxon>
        <taxon>Planctomycetia</taxon>
        <taxon>Kolteriales</taxon>
        <taxon>Kolteriaceae</taxon>
        <taxon>Kolteria</taxon>
    </lineage>
</organism>
<sequence length="380" mass="43258">MPCECPEQSGPHLCERHGFVKSEHLRNLCKRADYFGLWERQAGKCRHHGEEIATRWQDGAEVAVHACHHPERCETTKHECGHCEDFVSIDGLTPKPILAEPVESAPGSSRLTRLVPPPAMLHRRHKSWEWAIAVTTTPRRTPTLARCLESLERAGWSDPYIFSDRIDRTGEERSFTPADLKSLPDWSEVPAKHEARTIRRVAKTWGWSNTYLALQELLHRHPQAQLFMLVQDDALFGSRAGNIRQYLEDHVLWPDRQCGALSLFCSSGYSGPSHAKGEPGWHSFGERKWVWCALCFVWSRERLMSFLASDVAMQWRIKGGESSRRKVDVTIGKWAQAAKTPIWYPYPSLVEHIGETTTMWSRGAGLGGRRVSKQFVGNMA</sequence>
<evidence type="ECO:0000313" key="1">
    <source>
        <dbReference type="EMBL" id="QDU59997.1"/>
    </source>
</evidence>
<reference evidence="1 2" key="1">
    <citation type="submission" date="2019-02" db="EMBL/GenBank/DDBJ databases">
        <title>Deep-cultivation of Planctomycetes and their phenomic and genomic characterization uncovers novel biology.</title>
        <authorList>
            <person name="Wiegand S."/>
            <person name="Jogler M."/>
            <person name="Boedeker C."/>
            <person name="Pinto D."/>
            <person name="Vollmers J."/>
            <person name="Rivas-Marin E."/>
            <person name="Kohn T."/>
            <person name="Peeters S.H."/>
            <person name="Heuer A."/>
            <person name="Rast P."/>
            <person name="Oberbeckmann S."/>
            <person name="Bunk B."/>
            <person name="Jeske O."/>
            <person name="Meyerdierks A."/>
            <person name="Storesund J.E."/>
            <person name="Kallscheuer N."/>
            <person name="Luecker S."/>
            <person name="Lage O.M."/>
            <person name="Pohl T."/>
            <person name="Merkel B.J."/>
            <person name="Hornburger P."/>
            <person name="Mueller R.-W."/>
            <person name="Bruemmer F."/>
            <person name="Labrenz M."/>
            <person name="Spormann A.M."/>
            <person name="Op den Camp H."/>
            <person name="Overmann J."/>
            <person name="Amann R."/>
            <person name="Jetten M.S.M."/>
            <person name="Mascher T."/>
            <person name="Medema M.H."/>
            <person name="Devos D.P."/>
            <person name="Kaster A.-K."/>
            <person name="Ovreas L."/>
            <person name="Rohde M."/>
            <person name="Galperin M.Y."/>
            <person name="Jogler C."/>
        </authorList>
    </citation>
    <scope>NUCLEOTIDE SEQUENCE [LARGE SCALE GENOMIC DNA]</scope>
    <source>
        <strain evidence="1 2">Pan216</strain>
    </source>
</reference>
<dbReference type="RefSeq" id="WP_145255144.1">
    <property type="nucleotide sequence ID" value="NZ_CP036279.1"/>
</dbReference>
<dbReference type="OrthoDB" id="260014at2"/>
<evidence type="ECO:0008006" key="3">
    <source>
        <dbReference type="Google" id="ProtNLM"/>
    </source>
</evidence>
<evidence type="ECO:0000313" key="2">
    <source>
        <dbReference type="Proteomes" id="UP000317093"/>
    </source>
</evidence>
<dbReference type="Proteomes" id="UP000317093">
    <property type="component" value="Chromosome"/>
</dbReference>